<evidence type="ECO:0000313" key="1">
    <source>
        <dbReference type="EMBL" id="CAB4128283.1"/>
    </source>
</evidence>
<protein>
    <submittedName>
        <fullName evidence="1">Virion protein</fullName>
    </submittedName>
</protein>
<name>A0A6J5L4Q0_9CAUD</name>
<organism evidence="1">
    <name type="scientific">uncultured Caudovirales phage</name>
    <dbReference type="NCBI Taxonomy" id="2100421"/>
    <lineage>
        <taxon>Viruses</taxon>
        <taxon>Duplodnaviria</taxon>
        <taxon>Heunggongvirae</taxon>
        <taxon>Uroviricota</taxon>
        <taxon>Caudoviricetes</taxon>
        <taxon>Peduoviridae</taxon>
        <taxon>Maltschvirus</taxon>
        <taxon>Maltschvirus maltsch</taxon>
    </lineage>
</organism>
<proteinExistence type="predicted"/>
<accession>A0A6J5L4Q0</accession>
<gene>
    <name evidence="1" type="ORF">UFOVP99_23</name>
</gene>
<reference evidence="1" key="1">
    <citation type="submission" date="2020-04" db="EMBL/GenBank/DDBJ databases">
        <authorList>
            <person name="Chiriac C."/>
            <person name="Salcher M."/>
            <person name="Ghai R."/>
            <person name="Kavagutti S V."/>
        </authorList>
    </citation>
    <scope>NUCLEOTIDE SEQUENCE</scope>
</reference>
<sequence>MPQPPLGVSLNNWCNIRHVVANAWQGLAVPPSAHGFCHFVAADYGIRAAIIILRKHQAAGAGTIAQQIAGIGADHRFAWAPATENDTATYISHMATWMNRDGNAGWTADTPLDLWKPEQAVAFLLAMVRQEVGLQPKASESIIRIGVAMAPQRGG</sequence>
<dbReference type="EMBL" id="LR796221">
    <property type="protein sequence ID" value="CAB4128283.1"/>
    <property type="molecule type" value="Genomic_DNA"/>
</dbReference>